<dbReference type="EMBL" id="BJWL01000172">
    <property type="protein sequence ID" value="GFS32776.1"/>
    <property type="molecule type" value="Genomic_DNA"/>
</dbReference>
<dbReference type="Proteomes" id="UP000585474">
    <property type="component" value="Unassembled WGS sequence"/>
</dbReference>
<keyword evidence="3" id="KW-1185">Reference proteome</keyword>
<evidence type="ECO:0000313" key="3">
    <source>
        <dbReference type="Proteomes" id="UP000585474"/>
    </source>
</evidence>
<reference evidence="3" key="1">
    <citation type="submission" date="2019-07" db="EMBL/GenBank/DDBJ databases">
        <title>De Novo Assembly of kiwifruit Actinidia rufa.</title>
        <authorList>
            <person name="Sugita-Konishi S."/>
            <person name="Sato K."/>
            <person name="Mori E."/>
            <person name="Abe Y."/>
            <person name="Kisaki G."/>
            <person name="Hamano K."/>
            <person name="Suezawa K."/>
            <person name="Otani M."/>
            <person name="Fukuda T."/>
            <person name="Manabe T."/>
            <person name="Gomi K."/>
            <person name="Tabuchi M."/>
            <person name="Akimitsu K."/>
            <person name="Kataoka I."/>
        </authorList>
    </citation>
    <scope>NUCLEOTIDE SEQUENCE [LARGE SCALE GENOMIC DNA]</scope>
    <source>
        <strain evidence="3">cv. Fuchu</strain>
    </source>
</reference>
<organism evidence="2 3">
    <name type="scientific">Actinidia rufa</name>
    <dbReference type="NCBI Taxonomy" id="165716"/>
    <lineage>
        <taxon>Eukaryota</taxon>
        <taxon>Viridiplantae</taxon>
        <taxon>Streptophyta</taxon>
        <taxon>Embryophyta</taxon>
        <taxon>Tracheophyta</taxon>
        <taxon>Spermatophyta</taxon>
        <taxon>Magnoliopsida</taxon>
        <taxon>eudicotyledons</taxon>
        <taxon>Gunneridae</taxon>
        <taxon>Pentapetalae</taxon>
        <taxon>asterids</taxon>
        <taxon>Ericales</taxon>
        <taxon>Actinidiaceae</taxon>
        <taxon>Actinidia</taxon>
    </lineage>
</organism>
<comment type="caution">
    <text evidence="2">The sequence shown here is derived from an EMBL/GenBank/DDBJ whole genome shotgun (WGS) entry which is preliminary data.</text>
</comment>
<evidence type="ECO:0000256" key="1">
    <source>
        <dbReference type="SAM" id="MobiDB-lite"/>
    </source>
</evidence>
<feature type="compositionally biased region" description="Polar residues" evidence="1">
    <location>
        <begin position="46"/>
        <end position="57"/>
    </location>
</feature>
<feature type="region of interest" description="Disordered" evidence="1">
    <location>
        <begin position="37"/>
        <end position="113"/>
    </location>
</feature>
<protein>
    <submittedName>
        <fullName evidence="2">Uncharacterized protein</fullName>
    </submittedName>
</protein>
<sequence length="188" mass="21260">MAEQIRVMNENNARLIQLLATTNPPLLAAPPIADIEQSHRSHHSGDNLSQSHSTSQEQRGHHRSPSPPRHERNSSSSESESSSKTLRAEAEKVRRGRSPRRNDQTRRRNMSTSQKIRDLDVRLFAINTGAGIVVIVDNLIRQTEPPFTEMILRTGVSSKFKLSTQLRIYEGKTDPMDHLDSYKSLMSL</sequence>
<feature type="compositionally biased region" description="Low complexity" evidence="1">
    <location>
        <begin position="74"/>
        <end position="83"/>
    </location>
</feature>
<gene>
    <name evidence="2" type="ORF">Acr_00g0024560</name>
</gene>
<dbReference type="AlphaFoldDB" id="A0A7J0DD50"/>
<name>A0A7J0DD50_9ERIC</name>
<accession>A0A7J0DD50</accession>
<evidence type="ECO:0000313" key="2">
    <source>
        <dbReference type="EMBL" id="GFS32776.1"/>
    </source>
</evidence>
<proteinExistence type="predicted"/>